<proteinExistence type="predicted"/>
<reference evidence="1" key="1">
    <citation type="submission" date="2018-06" db="EMBL/GenBank/DDBJ databases">
        <authorList>
            <person name="Zhirakovskaya E."/>
        </authorList>
    </citation>
    <scope>NUCLEOTIDE SEQUENCE</scope>
</reference>
<organism evidence="1">
    <name type="scientific">hydrothermal vent metagenome</name>
    <dbReference type="NCBI Taxonomy" id="652676"/>
    <lineage>
        <taxon>unclassified sequences</taxon>
        <taxon>metagenomes</taxon>
        <taxon>ecological metagenomes</taxon>
    </lineage>
</organism>
<protein>
    <recommendedName>
        <fullName evidence="2">Lipoprotein</fullName>
    </recommendedName>
</protein>
<dbReference type="EMBL" id="UOFL01000171">
    <property type="protein sequence ID" value="VAW79245.1"/>
    <property type="molecule type" value="Genomic_DNA"/>
</dbReference>
<name>A0A3B0YEB4_9ZZZZ</name>
<evidence type="ECO:0008006" key="2">
    <source>
        <dbReference type="Google" id="ProtNLM"/>
    </source>
</evidence>
<sequence>MLVQDSNFFLRIMLTVRSRFSIGLVLSTLLLVSCGAPDNVRHRVHYSLLDKQIQLPKQVVLLPINIPVVQIRKGPIIDQLDKRSKIARSLVARKIRAYSHQKKKFKLLRLPKISKKEVAIIKHHIVLYDLVSRNAVNYTTGKHLQAWQQKLKRFDYSIGSGLKFIAQRTGAEAAIIITGIEFLVDGSISGFRGKSNILIGLVDLNSGALLWIDYVLDTKRSFNHYGDISYLIDNMLDNYPGVLSYRKTIVK</sequence>
<gene>
    <name evidence="1" type="ORF">MNBD_GAMMA12-442</name>
</gene>
<dbReference type="AlphaFoldDB" id="A0A3B0YEB4"/>
<accession>A0A3B0YEB4</accession>
<evidence type="ECO:0000313" key="1">
    <source>
        <dbReference type="EMBL" id="VAW79245.1"/>
    </source>
</evidence>